<evidence type="ECO:0000256" key="1">
    <source>
        <dbReference type="SAM" id="Phobius"/>
    </source>
</evidence>
<keyword evidence="1" id="KW-0812">Transmembrane</keyword>
<proteinExistence type="predicted"/>
<gene>
    <name evidence="2" type="ORF">SLU01_14830</name>
</gene>
<organism evidence="2 3">
    <name type="scientific">Sporosarcina luteola</name>
    <dbReference type="NCBI Taxonomy" id="582850"/>
    <lineage>
        <taxon>Bacteria</taxon>
        <taxon>Bacillati</taxon>
        <taxon>Bacillota</taxon>
        <taxon>Bacilli</taxon>
        <taxon>Bacillales</taxon>
        <taxon>Caryophanaceae</taxon>
        <taxon>Sporosarcina</taxon>
    </lineage>
</organism>
<keyword evidence="1" id="KW-1133">Transmembrane helix</keyword>
<name>A0A511Z6V4_9BACL</name>
<feature type="transmembrane region" description="Helical" evidence="1">
    <location>
        <begin position="7"/>
        <end position="27"/>
    </location>
</feature>
<reference evidence="2 3" key="1">
    <citation type="submission" date="2019-07" db="EMBL/GenBank/DDBJ databases">
        <title>Whole genome shotgun sequence of Sporosarcina luteola NBRC 105378.</title>
        <authorList>
            <person name="Hosoyama A."/>
            <person name="Uohara A."/>
            <person name="Ohji S."/>
            <person name="Ichikawa N."/>
        </authorList>
    </citation>
    <scope>NUCLEOTIDE SEQUENCE [LARGE SCALE GENOMIC DNA]</scope>
    <source>
        <strain evidence="2 3">NBRC 105378</strain>
    </source>
</reference>
<evidence type="ECO:0000313" key="2">
    <source>
        <dbReference type="EMBL" id="GEN83171.1"/>
    </source>
</evidence>
<dbReference type="RefSeq" id="WP_147056857.1">
    <property type="nucleotide sequence ID" value="NZ_BJYL01000018.1"/>
</dbReference>
<dbReference type="EMBL" id="BJYL01000018">
    <property type="protein sequence ID" value="GEN83171.1"/>
    <property type="molecule type" value="Genomic_DNA"/>
</dbReference>
<dbReference type="AlphaFoldDB" id="A0A511Z6V4"/>
<feature type="transmembrane region" description="Helical" evidence="1">
    <location>
        <begin position="74"/>
        <end position="92"/>
    </location>
</feature>
<keyword evidence="1" id="KW-0472">Membrane</keyword>
<protein>
    <submittedName>
        <fullName evidence="2">Uncharacterized protein</fullName>
    </submittedName>
</protein>
<sequence length="95" mass="10846">MKFSTARWLTIMFFTIAAIVIASYFYLDETDRMIPILPVIIRPVGVGTLLAACFILMASIMATRKKEERITKQNFQGAFVILICLIAFRVITHFI</sequence>
<evidence type="ECO:0000313" key="3">
    <source>
        <dbReference type="Proteomes" id="UP000321901"/>
    </source>
</evidence>
<comment type="caution">
    <text evidence="2">The sequence shown here is derived from an EMBL/GenBank/DDBJ whole genome shotgun (WGS) entry which is preliminary data.</text>
</comment>
<accession>A0A511Z6V4</accession>
<feature type="transmembrane region" description="Helical" evidence="1">
    <location>
        <begin position="39"/>
        <end position="62"/>
    </location>
</feature>
<keyword evidence="3" id="KW-1185">Reference proteome</keyword>
<dbReference type="Proteomes" id="UP000321901">
    <property type="component" value="Unassembled WGS sequence"/>
</dbReference>